<evidence type="ECO:0000313" key="3">
    <source>
        <dbReference type="EMBL" id="MBO8451955.1"/>
    </source>
</evidence>
<dbReference type="Gene3D" id="3.40.630.10">
    <property type="entry name" value="Zn peptidases"/>
    <property type="match status" value="1"/>
</dbReference>
<proteinExistence type="predicted"/>
<comment type="caution">
    <text evidence="3">The sequence shown here is derived from an EMBL/GenBank/DDBJ whole genome shotgun (WGS) entry which is preliminary data.</text>
</comment>
<dbReference type="Pfam" id="PF04389">
    <property type="entry name" value="Peptidase_M28"/>
    <property type="match status" value="1"/>
</dbReference>
<dbReference type="InterPro" id="IPR045175">
    <property type="entry name" value="M28_fam"/>
</dbReference>
<dbReference type="EMBL" id="JADIMI010000034">
    <property type="protein sequence ID" value="MBO8451955.1"/>
    <property type="molecule type" value="Genomic_DNA"/>
</dbReference>
<reference evidence="3" key="2">
    <citation type="journal article" date="2021" name="PeerJ">
        <title>Extensive microbial diversity within the chicken gut microbiome revealed by metagenomics and culture.</title>
        <authorList>
            <person name="Gilroy R."/>
            <person name="Ravi A."/>
            <person name="Getino M."/>
            <person name="Pursley I."/>
            <person name="Horton D.L."/>
            <person name="Alikhan N.F."/>
            <person name="Baker D."/>
            <person name="Gharbi K."/>
            <person name="Hall N."/>
            <person name="Watson M."/>
            <person name="Adriaenssens E.M."/>
            <person name="Foster-Nyarko E."/>
            <person name="Jarju S."/>
            <person name="Secka A."/>
            <person name="Antonio M."/>
            <person name="Oren A."/>
            <person name="Chaudhuri R.R."/>
            <person name="La Ragione R."/>
            <person name="Hildebrand F."/>
            <person name="Pallen M.J."/>
        </authorList>
    </citation>
    <scope>NUCLEOTIDE SEQUENCE</scope>
    <source>
        <strain evidence="3">B1-20833</strain>
    </source>
</reference>
<dbReference type="GO" id="GO:0006508">
    <property type="term" value="P:proteolysis"/>
    <property type="evidence" value="ECO:0007669"/>
    <property type="project" value="InterPro"/>
</dbReference>
<dbReference type="PANTHER" id="PTHR12147">
    <property type="entry name" value="METALLOPEPTIDASE M28 FAMILY MEMBER"/>
    <property type="match status" value="1"/>
</dbReference>
<evidence type="ECO:0000313" key="4">
    <source>
        <dbReference type="Proteomes" id="UP000823661"/>
    </source>
</evidence>
<keyword evidence="1" id="KW-0732">Signal</keyword>
<dbReference type="InterPro" id="IPR007484">
    <property type="entry name" value="Peptidase_M28"/>
</dbReference>
<gene>
    <name evidence="3" type="ORF">IAC06_03610</name>
</gene>
<dbReference type="SUPFAM" id="SSF53187">
    <property type="entry name" value="Zn-dependent exopeptidases"/>
    <property type="match status" value="1"/>
</dbReference>
<dbReference type="PANTHER" id="PTHR12147:SF26">
    <property type="entry name" value="PEPTIDASE M28 DOMAIN-CONTAINING PROTEIN"/>
    <property type="match status" value="1"/>
</dbReference>
<protein>
    <submittedName>
        <fullName evidence="3">M28 family peptidase</fullName>
    </submittedName>
</protein>
<dbReference type="GO" id="GO:0008235">
    <property type="term" value="F:metalloexopeptidase activity"/>
    <property type="evidence" value="ECO:0007669"/>
    <property type="project" value="InterPro"/>
</dbReference>
<name>A0A9D9EU01_9BACT</name>
<feature type="signal peptide" evidence="1">
    <location>
        <begin position="1"/>
        <end position="25"/>
    </location>
</feature>
<sequence>MPANQYYAKKIFFILFFLLPASASASTWTYGQVPEDIEADSSTVGFYDERSAQNIVWEDKLRRKVEFFCDTICEGRATGTRGSAEAAFYITRAYRKAGLKMFGDSYVRAFYTPDSARTGHNIIGMIPGSVRRPSSSYIIVGAHYDHLGILGGKMYPGADNNASGLVAMLSLAEMFSSMKTLGKVYGSSIIFVAFDGKELSMSGADALWKMLADGSLKDPVTGKAVTRENVTMMVNIDQIGSSLSPLDSGRKDYIIMLGGHTLPGYYSDWLSLCNRFYGANLEISESYYGSENFTKLFYRLSDQRPFVDNGIPAILFTSGITMNNNKTYDSPHTLDYPVFRRRIILIYHWIDKML</sequence>
<dbReference type="Proteomes" id="UP000823661">
    <property type="component" value="Unassembled WGS sequence"/>
</dbReference>
<accession>A0A9D9EU01</accession>
<organism evidence="3 4">
    <name type="scientific">Candidatus Cryptobacteroides intestinavium</name>
    <dbReference type="NCBI Taxonomy" id="2840766"/>
    <lineage>
        <taxon>Bacteria</taxon>
        <taxon>Pseudomonadati</taxon>
        <taxon>Bacteroidota</taxon>
        <taxon>Bacteroidia</taxon>
        <taxon>Bacteroidales</taxon>
        <taxon>Candidatus Cryptobacteroides</taxon>
    </lineage>
</organism>
<feature type="chain" id="PRO_5039294156" evidence="1">
    <location>
        <begin position="26"/>
        <end position="354"/>
    </location>
</feature>
<feature type="domain" description="Peptidase M28" evidence="2">
    <location>
        <begin position="121"/>
        <end position="331"/>
    </location>
</feature>
<evidence type="ECO:0000259" key="2">
    <source>
        <dbReference type="Pfam" id="PF04389"/>
    </source>
</evidence>
<dbReference type="AlphaFoldDB" id="A0A9D9EU01"/>
<evidence type="ECO:0000256" key="1">
    <source>
        <dbReference type="SAM" id="SignalP"/>
    </source>
</evidence>
<reference evidence="3" key="1">
    <citation type="submission" date="2020-10" db="EMBL/GenBank/DDBJ databases">
        <authorList>
            <person name="Gilroy R."/>
        </authorList>
    </citation>
    <scope>NUCLEOTIDE SEQUENCE</scope>
    <source>
        <strain evidence="3">B1-20833</strain>
    </source>
</reference>